<dbReference type="EMBL" id="CABPSN010000004">
    <property type="protein sequence ID" value="VVE26561.1"/>
    <property type="molecule type" value="Genomic_DNA"/>
</dbReference>
<protein>
    <recommendedName>
        <fullName evidence="1">TIR domain-containing protein</fullName>
    </recommendedName>
</protein>
<dbReference type="RefSeq" id="WP_150576894.1">
    <property type="nucleotide sequence ID" value="NZ_CABPSN010000004.1"/>
</dbReference>
<dbReference type="Proteomes" id="UP000366819">
    <property type="component" value="Unassembled WGS sequence"/>
</dbReference>
<organism evidence="2 3">
    <name type="scientific">Pandoraea aquatica</name>
    <dbReference type="NCBI Taxonomy" id="2508290"/>
    <lineage>
        <taxon>Bacteria</taxon>
        <taxon>Pseudomonadati</taxon>
        <taxon>Pseudomonadota</taxon>
        <taxon>Betaproteobacteria</taxon>
        <taxon>Burkholderiales</taxon>
        <taxon>Burkholderiaceae</taxon>
        <taxon>Pandoraea</taxon>
    </lineage>
</organism>
<reference evidence="2 3" key="1">
    <citation type="submission" date="2019-08" db="EMBL/GenBank/DDBJ databases">
        <authorList>
            <person name="Peeters C."/>
        </authorList>
    </citation>
    <scope>NUCLEOTIDE SEQUENCE [LARGE SCALE GENOMIC DNA]</scope>
    <source>
        <strain evidence="2 3">LMG 31011</strain>
    </source>
</reference>
<dbReference type="GO" id="GO:0007165">
    <property type="term" value="P:signal transduction"/>
    <property type="evidence" value="ECO:0007669"/>
    <property type="project" value="InterPro"/>
</dbReference>
<dbReference type="InterPro" id="IPR000157">
    <property type="entry name" value="TIR_dom"/>
</dbReference>
<evidence type="ECO:0000313" key="3">
    <source>
        <dbReference type="Proteomes" id="UP000366819"/>
    </source>
</evidence>
<dbReference type="PROSITE" id="PS50104">
    <property type="entry name" value="TIR"/>
    <property type="match status" value="1"/>
</dbReference>
<gene>
    <name evidence="2" type="ORF">PAQ31011_03445</name>
</gene>
<dbReference type="SUPFAM" id="SSF52200">
    <property type="entry name" value="Toll/Interleukin receptor TIR domain"/>
    <property type="match status" value="1"/>
</dbReference>
<dbReference type="AlphaFoldDB" id="A0A5E4WQ10"/>
<dbReference type="InterPro" id="IPR035897">
    <property type="entry name" value="Toll_tir_struct_dom_sf"/>
</dbReference>
<proteinExistence type="predicted"/>
<sequence length="269" mass="31251">MTNNYIYVFECDYGSRTKERGFIKDILRNFDKDYVTMVGAMVNNNPYSLEFYITVNLQDDPKKFEKWVRDNYPEKLKRHNIFLNALLSFNLMTFIDETMVDLVLVEEGGGPLFHWIEKDLLESNHPQYKPMKPEQSRVFISHSSKDKDLIVNPINAYLQAQGIATWLDSYEIDYGDNIYVKVNEGIEKSEVGVFILTNNFFDSSSGWPITEFSTFFMELMRGSKKVIMLNAGVDPGKIDSMMKAYRYLDWNDGRGLPELGNAIRRKLSS</sequence>
<keyword evidence="3" id="KW-1185">Reference proteome</keyword>
<dbReference type="OrthoDB" id="8781855at2"/>
<accession>A0A5E4WQ10</accession>
<dbReference type="Pfam" id="PF13676">
    <property type="entry name" value="TIR_2"/>
    <property type="match status" value="1"/>
</dbReference>
<feature type="domain" description="TIR" evidence="1">
    <location>
        <begin position="134"/>
        <end position="269"/>
    </location>
</feature>
<evidence type="ECO:0000313" key="2">
    <source>
        <dbReference type="EMBL" id="VVE26561.1"/>
    </source>
</evidence>
<dbReference type="Gene3D" id="3.40.50.10140">
    <property type="entry name" value="Toll/interleukin-1 receptor homology (TIR) domain"/>
    <property type="match status" value="1"/>
</dbReference>
<name>A0A5E4WQ10_9BURK</name>
<evidence type="ECO:0000259" key="1">
    <source>
        <dbReference type="PROSITE" id="PS50104"/>
    </source>
</evidence>